<evidence type="ECO:0000313" key="2">
    <source>
        <dbReference type="EMBL" id="BBD79066.1"/>
    </source>
</evidence>
<dbReference type="Proteomes" id="UP000270530">
    <property type="component" value="Chromosome"/>
</dbReference>
<dbReference type="EMBL" id="AP018560">
    <property type="protein sequence ID" value="BBD79066.1"/>
    <property type="molecule type" value="Genomic_DNA"/>
</dbReference>
<reference evidence="3" key="2">
    <citation type="submission" date="2018-06" db="EMBL/GenBank/DDBJ databases">
        <title>Genome sequence of Rhodanobacteraceae bacterium strain Dysh456.</title>
        <authorList>
            <person name="Fukui M."/>
        </authorList>
    </citation>
    <scope>NUCLEOTIDE SEQUENCE [LARGE SCALE GENOMIC DNA]</scope>
    <source>
        <strain evidence="3">Dysh456</strain>
    </source>
</reference>
<evidence type="ECO:0000313" key="3">
    <source>
        <dbReference type="Proteomes" id="UP000270530"/>
    </source>
</evidence>
<organism evidence="2 3">
    <name type="scientific">Aerosticca soli</name>
    <dbReference type="NCBI Taxonomy" id="2010829"/>
    <lineage>
        <taxon>Bacteria</taxon>
        <taxon>Pseudomonadati</taxon>
        <taxon>Pseudomonadota</taxon>
        <taxon>Gammaproteobacteria</taxon>
        <taxon>Lysobacterales</taxon>
        <taxon>Rhodanobacteraceae</taxon>
        <taxon>Aerosticca</taxon>
    </lineage>
</organism>
<protein>
    <submittedName>
        <fullName evidence="2">Uncharacterized protein</fullName>
    </submittedName>
</protein>
<feature type="region of interest" description="Disordered" evidence="1">
    <location>
        <begin position="1"/>
        <end position="38"/>
    </location>
</feature>
<keyword evidence="3" id="KW-1185">Reference proteome</keyword>
<sequence>MDTYPSRNAAIREHRMTASPEPSNACGDRLRSAGAFLD</sequence>
<gene>
    <name evidence="2" type="ORF">ALSL_0395</name>
</gene>
<name>A0A2Z6E1Z4_9GAMM</name>
<dbReference type="KEGG" id="rbd:ALSL_0395"/>
<accession>A0A2Z6E1Z4</accession>
<reference evidence="3" key="1">
    <citation type="submission" date="2018-04" db="EMBL/GenBank/DDBJ databases">
        <authorList>
            <person name="Watanabe M."/>
            <person name="Kojima H."/>
        </authorList>
    </citation>
    <scope>NUCLEOTIDE SEQUENCE [LARGE SCALE GENOMIC DNA]</scope>
    <source>
        <strain evidence="3">Dysh456</strain>
    </source>
</reference>
<dbReference type="AlphaFoldDB" id="A0A2Z6E1Z4"/>
<proteinExistence type="predicted"/>
<evidence type="ECO:0000256" key="1">
    <source>
        <dbReference type="SAM" id="MobiDB-lite"/>
    </source>
</evidence>